<feature type="region of interest" description="Disordered" evidence="3">
    <location>
        <begin position="1"/>
        <end position="212"/>
    </location>
</feature>
<dbReference type="InterPro" id="IPR013083">
    <property type="entry name" value="Znf_RING/FYVE/PHD"/>
</dbReference>
<feature type="compositionally biased region" description="Basic and acidic residues" evidence="3">
    <location>
        <begin position="20"/>
        <end position="30"/>
    </location>
</feature>
<feature type="compositionally biased region" description="Low complexity" evidence="3">
    <location>
        <begin position="81"/>
        <end position="96"/>
    </location>
</feature>
<feature type="coiled-coil region" evidence="2">
    <location>
        <begin position="685"/>
        <end position="712"/>
    </location>
</feature>
<reference evidence="5 6" key="1">
    <citation type="submission" date="2014-11" db="EMBL/GenBank/DDBJ databases">
        <authorList>
            <person name="Zhu J."/>
            <person name="Qi W."/>
            <person name="Song R."/>
        </authorList>
    </citation>
    <scope>NUCLEOTIDE SEQUENCE [LARGE SCALE GENOMIC DNA]</scope>
</reference>
<name>A0A0G4F7K9_VITBC</name>
<sequence>MSFFGFGGFGSPEQAQQPAEDARPTQEDAQVRGQQHPPSEALLTALMPPSPLKDEGASTTSARESLLPPLQPTGFSDAIVGPDASGSSASAPSSDSKTLMAVSPRRSLAVWGSPVEKETGAAADLRPQNGPTKRPSPSMQSSQTTTASQQPSEPHNEGEGEVEEDEWGGEGRRAASVFALLRQGRSVSSSKGAAARQGGDEGHGGQGEKGKMEIVGVAVADERAVVLTDKVEETPKHGRAKQASSVHVAERNVCWPAAAERPVPSDESTPTGSPQKDKTAARVAHECIMDILAACDGNGEEGQEPSSSSSSGSRVQQQTGDYGSAGGVQRGISEGEGGERGEVREREEDNSPWNILVKAQEANESQRRAPNRPSNPLYEPVSSRRLSPDALSASPPPSRDRKNMGGSPSGQTFSSGLDAIFAQSRLMEEQQPRGHKDRRDTGGGAKRGAIHHHGKNRDRDRDREHHSSTTNSSPPLPYTLNGYGSTPVTILPPPQGNNSSGSRGGGGGRGRDRDHGGRGGGMSRREGGRGGGEGASGGAGGYNSAGGLGGGEGSANHMFLEIQQRLMHVNALLDPDNVDECRRLVMGEDSREGRLEKVLSLLEELANTRSQERAAAATEVRKTDSDTNTTGQPTAAAQTQPAANEAGAPSPGTTNRLLDAPDTVASTMTSDQMAAQLVLATGNVLGRLVREKKAFEQEAAAMKAEVAALKGSCVVCQEESRTHVCVPCGHVLVCGNCALRMEKAGIHMMKCPVCRNECTSFIKLIPDA</sequence>
<dbReference type="Proteomes" id="UP000041254">
    <property type="component" value="Unassembled WGS sequence"/>
</dbReference>
<feature type="domain" description="RING-type" evidence="4">
    <location>
        <begin position="713"/>
        <end position="755"/>
    </location>
</feature>
<feature type="compositionally biased region" description="Gly residues" evidence="3">
    <location>
        <begin position="529"/>
        <end position="538"/>
    </location>
</feature>
<feature type="compositionally biased region" description="Basic and acidic residues" evidence="3">
    <location>
        <begin position="337"/>
        <end position="349"/>
    </location>
</feature>
<dbReference type="PROSITE" id="PS50089">
    <property type="entry name" value="ZF_RING_2"/>
    <property type="match status" value="1"/>
</dbReference>
<dbReference type="VEuPathDB" id="CryptoDB:Vbra_8849"/>
<dbReference type="AlphaFoldDB" id="A0A0G4F7K9"/>
<feature type="compositionally biased region" description="Basic and acidic residues" evidence="3">
    <location>
        <begin position="457"/>
        <end position="467"/>
    </location>
</feature>
<feature type="compositionally biased region" description="Basic and acidic residues" evidence="3">
    <location>
        <begin position="198"/>
        <end position="212"/>
    </location>
</feature>
<feature type="compositionally biased region" description="Basic and acidic residues" evidence="3">
    <location>
        <begin position="426"/>
        <end position="441"/>
    </location>
</feature>
<dbReference type="SUPFAM" id="SSF57850">
    <property type="entry name" value="RING/U-box"/>
    <property type="match status" value="1"/>
</dbReference>
<keyword evidence="1" id="KW-0862">Zinc</keyword>
<feature type="region of interest" description="Disordered" evidence="3">
    <location>
        <begin position="257"/>
        <end position="538"/>
    </location>
</feature>
<feature type="compositionally biased region" description="Acidic residues" evidence="3">
    <location>
        <begin position="159"/>
        <end position="168"/>
    </location>
</feature>
<evidence type="ECO:0000313" key="6">
    <source>
        <dbReference type="Proteomes" id="UP000041254"/>
    </source>
</evidence>
<keyword evidence="1" id="KW-0863">Zinc-finger</keyword>
<keyword evidence="1" id="KW-0479">Metal-binding</keyword>
<dbReference type="Pfam" id="PF13920">
    <property type="entry name" value="zf-C3HC4_3"/>
    <property type="match status" value="1"/>
</dbReference>
<evidence type="ECO:0000313" key="5">
    <source>
        <dbReference type="EMBL" id="CEM07981.1"/>
    </source>
</evidence>
<feature type="compositionally biased region" description="Basic and acidic residues" evidence="3">
    <location>
        <begin position="509"/>
        <end position="528"/>
    </location>
</feature>
<evidence type="ECO:0000256" key="1">
    <source>
        <dbReference type="PROSITE-ProRule" id="PRU00175"/>
    </source>
</evidence>
<feature type="compositionally biased region" description="Low complexity" evidence="3">
    <location>
        <begin position="135"/>
        <end position="152"/>
    </location>
</feature>
<dbReference type="STRING" id="1169540.A0A0G4F7K9"/>
<dbReference type="InterPro" id="IPR001841">
    <property type="entry name" value="Znf_RING"/>
</dbReference>
<dbReference type="OrthoDB" id="3045089at2759"/>
<feature type="compositionally biased region" description="Low complexity" evidence="3">
    <location>
        <begin position="627"/>
        <end position="648"/>
    </location>
</feature>
<evidence type="ECO:0000256" key="2">
    <source>
        <dbReference type="SAM" id="Coils"/>
    </source>
</evidence>
<organism evidence="5 6">
    <name type="scientific">Vitrella brassicaformis (strain CCMP3155)</name>
    <dbReference type="NCBI Taxonomy" id="1169540"/>
    <lineage>
        <taxon>Eukaryota</taxon>
        <taxon>Sar</taxon>
        <taxon>Alveolata</taxon>
        <taxon>Colpodellida</taxon>
        <taxon>Vitrellaceae</taxon>
        <taxon>Vitrella</taxon>
    </lineage>
</organism>
<dbReference type="GO" id="GO:0008270">
    <property type="term" value="F:zinc ion binding"/>
    <property type="evidence" value="ECO:0007669"/>
    <property type="project" value="UniProtKB-KW"/>
</dbReference>
<gene>
    <name evidence="5" type="ORF">Vbra_8849</name>
</gene>
<feature type="compositionally biased region" description="Low complexity" evidence="3">
    <location>
        <begin position="304"/>
        <end position="313"/>
    </location>
</feature>
<feature type="compositionally biased region" description="Gly residues" evidence="3">
    <location>
        <begin position="1"/>
        <end position="10"/>
    </location>
</feature>
<feature type="region of interest" description="Disordered" evidence="3">
    <location>
        <begin position="608"/>
        <end position="659"/>
    </location>
</feature>
<dbReference type="EMBL" id="CDMY01000382">
    <property type="protein sequence ID" value="CEM07981.1"/>
    <property type="molecule type" value="Genomic_DNA"/>
</dbReference>
<protein>
    <recommendedName>
        <fullName evidence="4">RING-type domain-containing protein</fullName>
    </recommendedName>
</protein>
<evidence type="ECO:0000256" key="3">
    <source>
        <dbReference type="SAM" id="MobiDB-lite"/>
    </source>
</evidence>
<evidence type="ECO:0000259" key="4">
    <source>
        <dbReference type="PROSITE" id="PS50089"/>
    </source>
</evidence>
<dbReference type="InParanoid" id="A0A0G4F7K9"/>
<accession>A0A0G4F7K9</accession>
<proteinExistence type="predicted"/>
<keyword evidence="2" id="KW-0175">Coiled coil</keyword>
<keyword evidence="6" id="KW-1185">Reference proteome</keyword>
<dbReference type="Gene3D" id="3.30.40.10">
    <property type="entry name" value="Zinc/RING finger domain, C3HC4 (zinc finger)"/>
    <property type="match status" value="1"/>
</dbReference>
<feature type="compositionally biased region" description="Basic and acidic residues" evidence="3">
    <location>
        <begin position="275"/>
        <end position="288"/>
    </location>
</feature>